<keyword evidence="3" id="KW-1185">Reference proteome</keyword>
<feature type="region of interest" description="Disordered" evidence="1">
    <location>
        <begin position="18"/>
        <end position="40"/>
    </location>
</feature>
<evidence type="ECO:0000256" key="1">
    <source>
        <dbReference type="SAM" id="MobiDB-lite"/>
    </source>
</evidence>
<reference evidence="2 3" key="1">
    <citation type="submission" date="2023-02" db="EMBL/GenBank/DDBJ databases">
        <title>LHISI_Scaffold_Assembly.</title>
        <authorList>
            <person name="Stuart O.P."/>
            <person name="Cleave R."/>
            <person name="Magrath M.J.L."/>
            <person name="Mikheyev A.S."/>
        </authorList>
    </citation>
    <scope>NUCLEOTIDE SEQUENCE [LARGE SCALE GENOMIC DNA]</scope>
    <source>
        <strain evidence="2">Daus_M_001</strain>
        <tissue evidence="2">Leg muscle</tissue>
    </source>
</reference>
<evidence type="ECO:0000313" key="3">
    <source>
        <dbReference type="Proteomes" id="UP001159363"/>
    </source>
</evidence>
<evidence type="ECO:0000313" key="2">
    <source>
        <dbReference type="EMBL" id="KAJ8872675.1"/>
    </source>
</evidence>
<comment type="caution">
    <text evidence="2">The sequence shown here is derived from an EMBL/GenBank/DDBJ whole genome shotgun (WGS) entry which is preliminary data.</text>
</comment>
<dbReference type="EMBL" id="JARBHB010000011">
    <property type="protein sequence ID" value="KAJ8872675.1"/>
    <property type="molecule type" value="Genomic_DNA"/>
</dbReference>
<name>A0ABQ9GKW7_9NEOP</name>
<feature type="compositionally biased region" description="Basic and acidic residues" evidence="1">
    <location>
        <begin position="21"/>
        <end position="40"/>
    </location>
</feature>
<feature type="region of interest" description="Disordered" evidence="1">
    <location>
        <begin position="555"/>
        <end position="576"/>
    </location>
</feature>
<organism evidence="2 3">
    <name type="scientific">Dryococelus australis</name>
    <dbReference type="NCBI Taxonomy" id="614101"/>
    <lineage>
        <taxon>Eukaryota</taxon>
        <taxon>Metazoa</taxon>
        <taxon>Ecdysozoa</taxon>
        <taxon>Arthropoda</taxon>
        <taxon>Hexapoda</taxon>
        <taxon>Insecta</taxon>
        <taxon>Pterygota</taxon>
        <taxon>Neoptera</taxon>
        <taxon>Polyneoptera</taxon>
        <taxon>Phasmatodea</taxon>
        <taxon>Verophasmatodea</taxon>
        <taxon>Anareolatae</taxon>
        <taxon>Phasmatidae</taxon>
        <taxon>Eurycanthinae</taxon>
        <taxon>Dryococelus</taxon>
    </lineage>
</organism>
<protein>
    <submittedName>
        <fullName evidence="2">Uncharacterized protein</fullName>
    </submittedName>
</protein>
<accession>A0ABQ9GKW7</accession>
<dbReference type="Proteomes" id="UP001159363">
    <property type="component" value="Chromosome 10"/>
</dbReference>
<proteinExistence type="predicted"/>
<sequence>MSAYTRQKAKLKYRNRVRLKRTSEKQSSDTHKTPYDRVKRGRERKINIKASERVNVDVFTQNKRQCLYSQFRSLHNNLYEMLNFSQGRPTCGSSVHLAKGQVMLSHMTANARNSTVASRVDSRDKMLIVFSKRLSMAEACLHRFSRRSSVRDRPSERIKAHVSGTFSDIAFKQEVNALPIFSRPQHAENHLKAVHDKVSTLEMNLRKKSLPLHAYILMGALSDDPTSKVGNDGWKVAPYLNMRGSSSSLDTQRGGIDDDIDKTILKGKVEVLSGGNTEHFLARRVNGRRTVVSRFQLTDEKTNEWLTDGRATDGSDGWKLKKSPPYECARAHRDLGAAARTASGADRARGLVSRRSAAARVGRLDRVYLGFSSVRGRVGDRHAVRTSRQPFALHWHVCMKLQWKMWAPSVSVLWRAAKQSGNFQGFIQRILVSMQRQVPPQRSGRIFRDLSVNTVVVLFKITELLLATLRMPTAMSTKSSEYSSTSTQLDSRSQDYAFRQRSRKTANSINSLWLGHAHWLTDILRMKLVRTVIAPGVISDKQDIRLREDSVLGEKGEKSDDARCKKGERQASGNRVGTRLDTRGRAVLGEVLTGLSLSQQPQTGRRRARAMDLDAVLPDVGEFGTYQQLLLWLVLLPAVLPNAFHAYNQLFMAARPDHWCREPAVDIIANSSSDLAKRIRSSERCFRLQGKVGIGKMKYVFETFPHRLGCLALGLTRVAARLHNPLGLLSSFLQAGQRMGTSSGMLCREAKHCHHESDPFIGHRRGPAVVPTDRSWYYLTVHVPNGLSGSVMRPPSAPSKLTQRPESEHGLSLTIVLKLPKGGAVKQTCNPLQVNHYSLTVPIVHCHHPPPSPFFESLHLKIQVLFPNCLNAQ</sequence>
<gene>
    <name evidence="2" type="ORF">PR048_026287</name>
</gene>
<feature type="compositionally biased region" description="Basic and acidic residues" evidence="1">
    <location>
        <begin position="555"/>
        <end position="569"/>
    </location>
</feature>